<evidence type="ECO:0000259" key="2">
    <source>
        <dbReference type="Pfam" id="PF25023"/>
    </source>
</evidence>
<dbReference type="Proteomes" id="UP000584867">
    <property type="component" value="Unassembled WGS sequence"/>
</dbReference>
<dbReference type="PANTHER" id="PTHR32305">
    <property type="match status" value="1"/>
</dbReference>
<name>A0A7W7ZVQ2_9BACT</name>
<dbReference type="Pfam" id="PF25023">
    <property type="entry name" value="TEN_YD-shell"/>
    <property type="match status" value="1"/>
</dbReference>
<keyword evidence="1" id="KW-0677">Repeat</keyword>
<dbReference type="Gene3D" id="2.180.10.10">
    <property type="entry name" value="RHS repeat-associated core"/>
    <property type="match status" value="1"/>
</dbReference>
<dbReference type="RefSeq" id="WP_184260730.1">
    <property type="nucleotide sequence ID" value="NZ_JACHIO010000033.1"/>
</dbReference>
<evidence type="ECO:0000313" key="3">
    <source>
        <dbReference type="EMBL" id="MBB5066702.1"/>
    </source>
</evidence>
<dbReference type="PANTHER" id="PTHR32305:SF15">
    <property type="entry name" value="PROTEIN RHSA-RELATED"/>
    <property type="match status" value="1"/>
</dbReference>
<evidence type="ECO:0000256" key="1">
    <source>
        <dbReference type="ARBA" id="ARBA00022737"/>
    </source>
</evidence>
<gene>
    <name evidence="3" type="ORF">HDF15_005086</name>
</gene>
<dbReference type="InterPro" id="IPR022385">
    <property type="entry name" value="Rhs_assc_core"/>
</dbReference>
<dbReference type="EMBL" id="JACHIO010000033">
    <property type="protein sequence ID" value="MBB5066702.1"/>
    <property type="molecule type" value="Genomic_DNA"/>
</dbReference>
<protein>
    <submittedName>
        <fullName evidence="3">RHS repeat-associated protein</fullName>
    </submittedName>
</protein>
<proteinExistence type="predicted"/>
<dbReference type="NCBIfam" id="TIGR03696">
    <property type="entry name" value="Rhs_assc_core"/>
    <property type="match status" value="1"/>
</dbReference>
<reference evidence="3 4" key="1">
    <citation type="submission" date="2020-08" db="EMBL/GenBank/DDBJ databases">
        <title>Genomic Encyclopedia of Type Strains, Phase IV (KMG-V): Genome sequencing to study the core and pangenomes of soil and plant-associated prokaryotes.</title>
        <authorList>
            <person name="Whitman W."/>
        </authorList>
    </citation>
    <scope>NUCLEOTIDE SEQUENCE [LARGE SCALE GENOMIC DNA]</scope>
    <source>
        <strain evidence="3 4">X5P3</strain>
    </source>
</reference>
<feature type="domain" description="Teneurin-like YD-shell" evidence="2">
    <location>
        <begin position="2"/>
        <end position="194"/>
    </location>
</feature>
<comment type="caution">
    <text evidence="3">The sequence shown here is derived from an EMBL/GenBank/DDBJ whole genome shotgun (WGS) entry which is preliminary data.</text>
</comment>
<evidence type="ECO:0000313" key="4">
    <source>
        <dbReference type="Proteomes" id="UP000584867"/>
    </source>
</evidence>
<accession>A0A7W7ZVQ2</accession>
<sequence>MTYDSAGEVTSDGVHRYRYDAAGNIVDVDDGAIQYMYSAEGHRVQKQVHGAVTEEVWLGDDLLAERSPDGSWVDYLYANGQRIAKVQGTEVSYYVADPLGMTRVELSNKGAVLAHAELAPFGQVLARDSQATGQAVPFTSGEEHDTETGLDSYQFRSYNPTLGRWMSPDPSGEHYANLRNPQSLNLYSYVLNDPLKYIDVTGLDVCADGTVADVCVTPGNCDDDNTVGCWGSSEPTACSPPISCVAPPPPPPSAEEIAAGHAEANMQKYANLHAQLLPGDSAANMRITVSCDSGNHNCTYTLTGATQNHSYYIYEHQTMQGITGTTSVGPYDYQSGDPTANRFDDTLGAAAGFVLDSYRFFTISTSSTFDASNQTPIMINELGGTSGFEHIYCTGGPVYINGSSSNLH</sequence>
<dbReference type="AlphaFoldDB" id="A0A7W7ZVQ2"/>
<dbReference type="InterPro" id="IPR056823">
    <property type="entry name" value="TEN-like_YD-shell"/>
</dbReference>
<organism evidence="3 4">
    <name type="scientific">Granulicella mallensis</name>
    <dbReference type="NCBI Taxonomy" id="940614"/>
    <lineage>
        <taxon>Bacteria</taxon>
        <taxon>Pseudomonadati</taxon>
        <taxon>Acidobacteriota</taxon>
        <taxon>Terriglobia</taxon>
        <taxon>Terriglobales</taxon>
        <taxon>Acidobacteriaceae</taxon>
        <taxon>Granulicella</taxon>
    </lineage>
</organism>
<dbReference type="InterPro" id="IPR050708">
    <property type="entry name" value="T6SS_VgrG/RHS"/>
</dbReference>